<dbReference type="Gene3D" id="1.20.120.620">
    <property type="entry name" value="Backbone structure of the membrane domain of e. Coli histidine kinase receptor kdpd"/>
    <property type="match status" value="1"/>
</dbReference>
<keyword evidence="15" id="KW-0406">Ion transport</keyword>
<dbReference type="InterPro" id="IPR036097">
    <property type="entry name" value="HisK_dim/P_sf"/>
</dbReference>
<protein>
    <recommendedName>
        <fullName evidence="3">histidine kinase</fullName>
        <ecNumber evidence="3">2.7.13.3</ecNumber>
    </recommendedName>
</protein>
<organism evidence="15 16">
    <name type="scientific">Trichlorobacter ammonificans</name>
    <dbReference type="NCBI Taxonomy" id="2916410"/>
    <lineage>
        <taxon>Bacteria</taxon>
        <taxon>Pseudomonadati</taxon>
        <taxon>Thermodesulfobacteriota</taxon>
        <taxon>Desulfuromonadia</taxon>
        <taxon>Geobacterales</taxon>
        <taxon>Geobacteraceae</taxon>
        <taxon>Trichlorobacter</taxon>
    </lineage>
</organism>
<dbReference type="InterPro" id="IPR025201">
    <property type="entry name" value="KdpD_TM"/>
</dbReference>
<dbReference type="PANTHER" id="PTHR45569">
    <property type="entry name" value="SENSOR PROTEIN KDPD"/>
    <property type="match status" value="1"/>
</dbReference>
<dbReference type="Gene3D" id="3.30.450.40">
    <property type="match status" value="1"/>
</dbReference>
<keyword evidence="15" id="KW-0407">Ion channel</keyword>
<evidence type="ECO:0000256" key="13">
    <source>
        <dbReference type="SAM" id="Phobius"/>
    </source>
</evidence>
<keyword evidence="10 13" id="KW-1133">Transmembrane helix</keyword>
<dbReference type="Pfam" id="PF02518">
    <property type="entry name" value="HATPase_c"/>
    <property type="match status" value="1"/>
</dbReference>
<dbReference type="RefSeq" id="WP_305731758.1">
    <property type="nucleotide sequence ID" value="NZ_OW150024.1"/>
</dbReference>
<dbReference type="EC" id="2.7.13.3" evidence="3"/>
<sequence>MNVALDKSDKLQRLSCLLGSSTALGYPASILLVAAATLVCEVLRHFLPPLNLLMVYLVTVVLAALNVGLKPAILAVVLSAFLHNFLYIPPRIGFDFQHKEYLGIFFGLLVTGSVISSLVTKARERAEALRIREAETASLYRLSRELVTVTDSSAIAATVVANIAATLAVPSALFLKRGEQLELLEVRDAFVLDDEERATAVEAGETGHYTERYRPFQGTYCCFPLTTPNHTFGVLAVVLSGEAAESPGQVRRLLDAFATQAALALERVELAHQAEQAQNLRARQKLERALLNSVSHDLRTPLSTITGVLSSILEEGDRLNATIRRELLENARGEADRLNRFVGKLLDMTRLEAGDVILRMEPCDVQDLIGCALGAMERQLLNRPVTVTLAPDLPLVPMDMALMNQVLINLLDNALKYSPAGSALEISAWCTPDALMIMTADHGPGIPDQELERIFDKFYRVPVPEGVSGTGLGLSICHGIVEAHSGTIHAHNREGGGLCVTFSIPLPPTAQQHQDTHHGT</sequence>
<keyword evidence="9" id="KW-0067">ATP-binding</keyword>
<feature type="transmembrane region" description="Helical" evidence="13">
    <location>
        <begin position="101"/>
        <end position="119"/>
    </location>
</feature>
<comment type="subcellular location">
    <subcellularLocation>
        <location evidence="2">Membrane</location>
        <topology evidence="2">Multi-pass membrane protein</topology>
    </subcellularLocation>
</comment>
<keyword evidence="12 13" id="KW-0472">Membrane</keyword>
<keyword evidence="7" id="KW-0547">Nucleotide-binding</keyword>
<keyword evidence="15" id="KW-0813">Transport</keyword>
<dbReference type="Proteomes" id="UP001295463">
    <property type="component" value="Chromosome"/>
</dbReference>
<dbReference type="SMART" id="SM00387">
    <property type="entry name" value="HATPase_c"/>
    <property type="match status" value="1"/>
</dbReference>
<evidence type="ECO:0000256" key="1">
    <source>
        <dbReference type="ARBA" id="ARBA00000085"/>
    </source>
</evidence>
<comment type="catalytic activity">
    <reaction evidence="1">
        <text>ATP + protein L-histidine = ADP + protein N-phospho-L-histidine.</text>
        <dbReference type="EC" id="2.7.13.3"/>
    </reaction>
</comment>
<dbReference type="InterPro" id="IPR038318">
    <property type="entry name" value="KdpD_sf"/>
</dbReference>
<dbReference type="GO" id="GO:0034220">
    <property type="term" value="P:monoatomic ion transmembrane transport"/>
    <property type="evidence" value="ECO:0007669"/>
    <property type="project" value="UniProtKB-KW"/>
</dbReference>
<dbReference type="PANTHER" id="PTHR45569:SF1">
    <property type="entry name" value="SENSOR PROTEIN KDPD"/>
    <property type="match status" value="1"/>
</dbReference>
<gene>
    <name evidence="15" type="ORF">GEAMG1_1074</name>
</gene>
<feature type="transmembrane region" description="Helical" evidence="13">
    <location>
        <begin position="50"/>
        <end position="66"/>
    </location>
</feature>
<dbReference type="Pfam" id="PF00512">
    <property type="entry name" value="HisKA"/>
    <property type="match status" value="1"/>
</dbReference>
<feature type="transmembrane region" description="Helical" evidence="13">
    <location>
        <begin position="23"/>
        <end position="43"/>
    </location>
</feature>
<dbReference type="InterPro" id="IPR005467">
    <property type="entry name" value="His_kinase_dom"/>
</dbReference>
<evidence type="ECO:0000256" key="3">
    <source>
        <dbReference type="ARBA" id="ARBA00012438"/>
    </source>
</evidence>
<evidence type="ECO:0000256" key="8">
    <source>
        <dbReference type="ARBA" id="ARBA00022777"/>
    </source>
</evidence>
<dbReference type="EMBL" id="OW150024">
    <property type="protein sequence ID" value="CAH2030888.1"/>
    <property type="molecule type" value="Genomic_DNA"/>
</dbReference>
<dbReference type="Pfam" id="PF13493">
    <property type="entry name" value="DUF4118"/>
    <property type="match status" value="1"/>
</dbReference>
<dbReference type="Gene3D" id="3.30.565.10">
    <property type="entry name" value="Histidine kinase-like ATPase, C-terminal domain"/>
    <property type="match status" value="1"/>
</dbReference>
<keyword evidence="5 15" id="KW-0808">Transferase</keyword>
<evidence type="ECO:0000256" key="9">
    <source>
        <dbReference type="ARBA" id="ARBA00022840"/>
    </source>
</evidence>
<dbReference type="SUPFAM" id="SSF55874">
    <property type="entry name" value="ATPase domain of HSP90 chaperone/DNA topoisomerase II/histidine kinase"/>
    <property type="match status" value="1"/>
</dbReference>
<dbReference type="InterPro" id="IPR004358">
    <property type="entry name" value="Sig_transdc_His_kin-like_C"/>
</dbReference>
<evidence type="ECO:0000313" key="15">
    <source>
        <dbReference type="EMBL" id="CAH2030888.1"/>
    </source>
</evidence>
<keyword evidence="8 15" id="KW-0418">Kinase</keyword>
<keyword evidence="11" id="KW-0902">Two-component regulatory system</keyword>
<keyword evidence="6 13" id="KW-0812">Transmembrane</keyword>
<accession>A0ABM9D792</accession>
<evidence type="ECO:0000256" key="10">
    <source>
        <dbReference type="ARBA" id="ARBA00022989"/>
    </source>
</evidence>
<keyword evidence="16" id="KW-1185">Reference proteome</keyword>
<name>A0ABM9D792_9BACT</name>
<keyword evidence="4" id="KW-0597">Phosphoprotein</keyword>
<evidence type="ECO:0000256" key="12">
    <source>
        <dbReference type="ARBA" id="ARBA00023136"/>
    </source>
</evidence>
<evidence type="ECO:0000256" key="11">
    <source>
        <dbReference type="ARBA" id="ARBA00023012"/>
    </source>
</evidence>
<dbReference type="InterPro" id="IPR036890">
    <property type="entry name" value="HATPase_C_sf"/>
</dbReference>
<dbReference type="InterPro" id="IPR003661">
    <property type="entry name" value="HisK_dim/P_dom"/>
</dbReference>
<evidence type="ECO:0000256" key="5">
    <source>
        <dbReference type="ARBA" id="ARBA00022679"/>
    </source>
</evidence>
<dbReference type="InterPro" id="IPR029016">
    <property type="entry name" value="GAF-like_dom_sf"/>
</dbReference>
<reference evidence="15 16" key="1">
    <citation type="submission" date="2022-03" db="EMBL/GenBank/DDBJ databases">
        <authorList>
            <person name="Koch H."/>
        </authorList>
    </citation>
    <scope>NUCLEOTIDE SEQUENCE [LARGE SCALE GENOMIC DNA]</scope>
    <source>
        <strain evidence="15 16">G1</strain>
    </source>
</reference>
<proteinExistence type="predicted"/>
<evidence type="ECO:0000256" key="6">
    <source>
        <dbReference type="ARBA" id="ARBA00022692"/>
    </source>
</evidence>
<dbReference type="GO" id="GO:0016301">
    <property type="term" value="F:kinase activity"/>
    <property type="evidence" value="ECO:0007669"/>
    <property type="project" value="UniProtKB-KW"/>
</dbReference>
<dbReference type="InterPro" id="IPR003594">
    <property type="entry name" value="HATPase_dom"/>
</dbReference>
<dbReference type="PROSITE" id="PS50109">
    <property type="entry name" value="HIS_KIN"/>
    <property type="match status" value="1"/>
</dbReference>
<dbReference type="SUPFAM" id="SSF55781">
    <property type="entry name" value="GAF domain-like"/>
    <property type="match status" value="1"/>
</dbReference>
<dbReference type="PRINTS" id="PR00344">
    <property type="entry name" value="BCTRLSENSOR"/>
</dbReference>
<evidence type="ECO:0000256" key="2">
    <source>
        <dbReference type="ARBA" id="ARBA00004141"/>
    </source>
</evidence>
<feature type="domain" description="Histidine kinase" evidence="14">
    <location>
        <begin position="293"/>
        <end position="508"/>
    </location>
</feature>
<dbReference type="Gene3D" id="1.10.287.130">
    <property type="match status" value="1"/>
</dbReference>
<dbReference type="CDD" id="cd00082">
    <property type="entry name" value="HisKA"/>
    <property type="match status" value="1"/>
</dbReference>
<evidence type="ECO:0000256" key="7">
    <source>
        <dbReference type="ARBA" id="ARBA00022741"/>
    </source>
</evidence>
<dbReference type="SUPFAM" id="SSF47384">
    <property type="entry name" value="Homodimeric domain of signal transducing histidine kinase"/>
    <property type="match status" value="1"/>
</dbReference>
<dbReference type="CDD" id="cd00075">
    <property type="entry name" value="HATPase"/>
    <property type="match status" value="1"/>
</dbReference>
<dbReference type="InterPro" id="IPR052023">
    <property type="entry name" value="Histidine_kinase_KdpD"/>
</dbReference>
<evidence type="ECO:0000313" key="16">
    <source>
        <dbReference type="Proteomes" id="UP001295463"/>
    </source>
</evidence>
<evidence type="ECO:0000256" key="4">
    <source>
        <dbReference type="ARBA" id="ARBA00022553"/>
    </source>
</evidence>
<evidence type="ECO:0000259" key="14">
    <source>
        <dbReference type="PROSITE" id="PS50109"/>
    </source>
</evidence>
<dbReference type="SMART" id="SM00388">
    <property type="entry name" value="HisKA"/>
    <property type="match status" value="1"/>
</dbReference>